<keyword evidence="1" id="KW-1133">Transmembrane helix</keyword>
<dbReference type="InterPro" id="IPR008969">
    <property type="entry name" value="CarboxyPept-like_regulatory"/>
</dbReference>
<reference evidence="3" key="1">
    <citation type="submission" date="2022-11" db="UniProtKB">
        <authorList>
            <consortium name="WormBaseParasite"/>
        </authorList>
    </citation>
    <scope>IDENTIFICATION</scope>
</reference>
<keyword evidence="2" id="KW-1185">Reference proteome</keyword>
<organism evidence="2 3">
    <name type="scientific">Panagrolaimus davidi</name>
    <dbReference type="NCBI Taxonomy" id="227884"/>
    <lineage>
        <taxon>Eukaryota</taxon>
        <taxon>Metazoa</taxon>
        <taxon>Ecdysozoa</taxon>
        <taxon>Nematoda</taxon>
        <taxon>Chromadorea</taxon>
        <taxon>Rhabditida</taxon>
        <taxon>Tylenchina</taxon>
        <taxon>Panagrolaimomorpha</taxon>
        <taxon>Panagrolaimoidea</taxon>
        <taxon>Panagrolaimidae</taxon>
        <taxon>Panagrolaimus</taxon>
    </lineage>
</organism>
<dbReference type="AlphaFoldDB" id="A0A914P016"/>
<dbReference type="WBParaSite" id="PDA_v2.g111.t1">
    <property type="protein sequence ID" value="PDA_v2.g111.t1"/>
    <property type="gene ID" value="PDA_v2.g111"/>
</dbReference>
<protein>
    <submittedName>
        <fullName evidence="3">PEGA domain-containing protein</fullName>
    </submittedName>
</protein>
<name>A0A914P016_9BILA</name>
<proteinExistence type="predicted"/>
<sequence>MQSLQLQTTSTGFFHQSLDPGQYSLKIEVTNYTPQTIEITVMEGESVWQEFVLHQPYSMTGSRMFIALLTAFILLSIVFYFLYTSFQTWKWSTKHDGFERVPMRDIDFEDESDDDILDLRTIKP</sequence>
<evidence type="ECO:0000313" key="3">
    <source>
        <dbReference type="WBParaSite" id="PDA_v2.g111.t1"/>
    </source>
</evidence>
<evidence type="ECO:0000256" key="1">
    <source>
        <dbReference type="SAM" id="Phobius"/>
    </source>
</evidence>
<dbReference type="Proteomes" id="UP000887578">
    <property type="component" value="Unplaced"/>
</dbReference>
<dbReference type="SUPFAM" id="SSF49464">
    <property type="entry name" value="Carboxypeptidase regulatory domain-like"/>
    <property type="match status" value="1"/>
</dbReference>
<dbReference type="Gene3D" id="2.60.40.1120">
    <property type="entry name" value="Carboxypeptidase-like, regulatory domain"/>
    <property type="match status" value="1"/>
</dbReference>
<accession>A0A914P016</accession>
<keyword evidence="1" id="KW-0472">Membrane</keyword>
<evidence type="ECO:0000313" key="2">
    <source>
        <dbReference type="Proteomes" id="UP000887578"/>
    </source>
</evidence>
<keyword evidence="1" id="KW-0812">Transmembrane</keyword>
<feature type="transmembrane region" description="Helical" evidence="1">
    <location>
        <begin position="64"/>
        <end position="83"/>
    </location>
</feature>